<reference evidence="2 3" key="1">
    <citation type="journal article" date="2017" name="Mol. Ecol.">
        <title>Adaptation of the pathogen, Pseudomonas syringae, during experimental evolution on a native vs. alternative host plant.</title>
        <authorList>
            <person name="Meaden S."/>
            <person name="Koskella B."/>
        </authorList>
    </citation>
    <scope>NUCLEOTIDE SEQUENCE [LARGE SCALE GENOMIC DNA]</scope>
    <source>
        <strain evidence="2 3">PT23</strain>
    </source>
</reference>
<accession>A0AB36KSZ8</accession>
<evidence type="ECO:0008006" key="4">
    <source>
        <dbReference type="Google" id="ProtNLM"/>
    </source>
</evidence>
<name>A0AB36KSZ8_PSEUB</name>
<sequence length="61" mass="6481">MTSRGRRRKSGNAALVRELPGTGSKTSRLGAPDTTRVAGFRTASQPIADKRSVARSQALRA</sequence>
<evidence type="ECO:0000256" key="1">
    <source>
        <dbReference type="SAM" id="MobiDB-lite"/>
    </source>
</evidence>
<organism evidence="2 3">
    <name type="scientific">Pseudomonas syringae pv. tomato</name>
    <dbReference type="NCBI Taxonomy" id="323"/>
    <lineage>
        <taxon>Bacteria</taxon>
        <taxon>Pseudomonadati</taxon>
        <taxon>Pseudomonadota</taxon>
        <taxon>Gammaproteobacteria</taxon>
        <taxon>Pseudomonadales</taxon>
        <taxon>Pseudomonadaceae</taxon>
        <taxon>Pseudomonas</taxon>
    </lineage>
</organism>
<dbReference type="Proteomes" id="UP000189855">
    <property type="component" value="Unassembled WGS sequence"/>
</dbReference>
<feature type="compositionally biased region" description="Basic residues" evidence="1">
    <location>
        <begin position="1"/>
        <end position="10"/>
    </location>
</feature>
<protein>
    <recommendedName>
        <fullName evidence="4">DUF1534 domain-containing protein</fullName>
    </recommendedName>
</protein>
<gene>
    <name evidence="2" type="ORF">BTW15_13275</name>
</gene>
<proteinExistence type="predicted"/>
<dbReference type="AlphaFoldDB" id="A0AB36KSZ8"/>
<feature type="region of interest" description="Disordered" evidence="1">
    <location>
        <begin position="1"/>
        <end position="61"/>
    </location>
</feature>
<evidence type="ECO:0000313" key="2">
    <source>
        <dbReference type="EMBL" id="OPE59504.1"/>
    </source>
</evidence>
<comment type="caution">
    <text evidence="2">The sequence shown here is derived from an EMBL/GenBank/DDBJ whole genome shotgun (WGS) entry which is preliminary data.</text>
</comment>
<evidence type="ECO:0000313" key="3">
    <source>
        <dbReference type="Proteomes" id="UP000189855"/>
    </source>
</evidence>
<dbReference type="EMBL" id="MSDS01000014">
    <property type="protein sequence ID" value="OPE59504.1"/>
    <property type="molecule type" value="Genomic_DNA"/>
</dbReference>